<keyword evidence="4" id="KW-0472">Membrane</keyword>
<keyword evidence="2" id="KW-0813">Transport</keyword>
<dbReference type="Pfam" id="PF19300">
    <property type="entry name" value="BPD_transp_1_N"/>
    <property type="match status" value="1"/>
</dbReference>
<evidence type="ECO:0000256" key="3">
    <source>
        <dbReference type="ARBA" id="ARBA00022475"/>
    </source>
</evidence>
<dbReference type="InterPro" id="IPR045621">
    <property type="entry name" value="BPD_transp_1_N"/>
</dbReference>
<feature type="non-terminal residue" evidence="6">
    <location>
        <position position="109"/>
    </location>
</feature>
<evidence type="ECO:0000259" key="5">
    <source>
        <dbReference type="Pfam" id="PF19300"/>
    </source>
</evidence>
<evidence type="ECO:0000313" key="6">
    <source>
        <dbReference type="EMBL" id="GAG18632.1"/>
    </source>
</evidence>
<organism evidence="6">
    <name type="scientific">marine sediment metagenome</name>
    <dbReference type="NCBI Taxonomy" id="412755"/>
    <lineage>
        <taxon>unclassified sequences</taxon>
        <taxon>metagenomes</taxon>
        <taxon>ecological metagenomes</taxon>
    </lineage>
</organism>
<dbReference type="PANTHER" id="PTHR43163">
    <property type="entry name" value="DIPEPTIDE TRANSPORT SYSTEM PERMEASE PROTEIN DPPB-RELATED"/>
    <property type="match status" value="1"/>
</dbReference>
<feature type="domain" description="ABC transporter type 1 GsiC-like N-terminal" evidence="5">
    <location>
        <begin position="1"/>
        <end position="103"/>
    </location>
</feature>
<reference evidence="6" key="1">
    <citation type="journal article" date="2014" name="Front. Microbiol.">
        <title>High frequency of phylogenetically diverse reductive dehalogenase-homologous genes in deep subseafloor sedimentary metagenomes.</title>
        <authorList>
            <person name="Kawai M."/>
            <person name="Futagami T."/>
            <person name="Toyoda A."/>
            <person name="Takaki Y."/>
            <person name="Nishi S."/>
            <person name="Hori S."/>
            <person name="Arai W."/>
            <person name="Tsubouchi T."/>
            <person name="Morono Y."/>
            <person name="Uchiyama I."/>
            <person name="Ito T."/>
            <person name="Fujiyama A."/>
            <person name="Inagaki F."/>
            <person name="Takami H."/>
        </authorList>
    </citation>
    <scope>NUCLEOTIDE SEQUENCE</scope>
    <source>
        <strain evidence="6">Expedition CK06-06</strain>
    </source>
</reference>
<comment type="subcellular location">
    <subcellularLocation>
        <location evidence="1">Cell membrane</location>
        <topology evidence="1">Multi-pass membrane protein</topology>
    </subcellularLocation>
</comment>
<keyword evidence="4" id="KW-0812">Transmembrane</keyword>
<protein>
    <recommendedName>
        <fullName evidence="5">ABC transporter type 1 GsiC-like N-terminal domain-containing protein</fullName>
    </recommendedName>
</protein>
<keyword evidence="4" id="KW-1133">Transmembrane helix</keyword>
<sequence length="109" mass="12142">MWAYIIRRILQIIPLIFLILTINFVILHVAPGDPVSFFVQGGAGATQEFVDNIRKQFGLDKPLGAQLGIFLANTCRGNLGYSLYYQDSVIRVIGERMPVTFLLVALSTL</sequence>
<dbReference type="PANTHER" id="PTHR43163:SF6">
    <property type="entry name" value="DIPEPTIDE TRANSPORT SYSTEM PERMEASE PROTEIN DPPB-RELATED"/>
    <property type="match status" value="1"/>
</dbReference>
<feature type="transmembrane region" description="Helical" evidence="4">
    <location>
        <begin position="12"/>
        <end position="30"/>
    </location>
</feature>
<evidence type="ECO:0000256" key="2">
    <source>
        <dbReference type="ARBA" id="ARBA00022448"/>
    </source>
</evidence>
<evidence type="ECO:0000256" key="4">
    <source>
        <dbReference type="SAM" id="Phobius"/>
    </source>
</evidence>
<evidence type="ECO:0000256" key="1">
    <source>
        <dbReference type="ARBA" id="ARBA00004651"/>
    </source>
</evidence>
<dbReference type="AlphaFoldDB" id="X0W5Q4"/>
<proteinExistence type="predicted"/>
<keyword evidence="3" id="KW-1003">Cell membrane</keyword>
<dbReference type="GO" id="GO:0005886">
    <property type="term" value="C:plasma membrane"/>
    <property type="evidence" value="ECO:0007669"/>
    <property type="project" value="UniProtKB-SubCell"/>
</dbReference>
<name>X0W5Q4_9ZZZZ</name>
<accession>X0W5Q4</accession>
<comment type="caution">
    <text evidence="6">The sequence shown here is derived from an EMBL/GenBank/DDBJ whole genome shotgun (WGS) entry which is preliminary data.</text>
</comment>
<dbReference type="EMBL" id="BARS01032801">
    <property type="protein sequence ID" value="GAG18632.1"/>
    <property type="molecule type" value="Genomic_DNA"/>
</dbReference>
<gene>
    <name evidence="6" type="ORF">S01H1_50875</name>
</gene>